<accession>A0ABQ6NBG2</accession>
<organism evidence="1 2">
    <name type="scientific">Tetraparma gracilis</name>
    <dbReference type="NCBI Taxonomy" id="2962635"/>
    <lineage>
        <taxon>Eukaryota</taxon>
        <taxon>Sar</taxon>
        <taxon>Stramenopiles</taxon>
        <taxon>Ochrophyta</taxon>
        <taxon>Bolidophyceae</taxon>
        <taxon>Parmales</taxon>
        <taxon>Triparmaceae</taxon>
        <taxon>Tetraparma</taxon>
    </lineage>
</organism>
<dbReference type="EMBL" id="BRYB01006686">
    <property type="protein sequence ID" value="GMI55073.1"/>
    <property type="molecule type" value="Genomic_DNA"/>
</dbReference>
<comment type="caution">
    <text evidence="1">The sequence shown here is derived from an EMBL/GenBank/DDBJ whole genome shotgun (WGS) entry which is preliminary data.</text>
</comment>
<dbReference type="Proteomes" id="UP001165060">
    <property type="component" value="Unassembled WGS sequence"/>
</dbReference>
<evidence type="ECO:0000313" key="2">
    <source>
        <dbReference type="Proteomes" id="UP001165060"/>
    </source>
</evidence>
<evidence type="ECO:0000313" key="1">
    <source>
        <dbReference type="EMBL" id="GMI55073.1"/>
    </source>
</evidence>
<name>A0ABQ6NBG2_9STRA</name>
<protein>
    <submittedName>
        <fullName evidence="1">Uncharacterized protein</fullName>
    </submittedName>
</protein>
<keyword evidence="2" id="KW-1185">Reference proteome</keyword>
<sequence>MSDRDAAGLSPLDRALRTPHQYAGGHPAFHDPGGGCAALLLARAGPAALSAAGAGAMQSCGRGCGECGATRAALLALLAAREEARRGDLARRAVAFCVACKLARGHAPVRLAAGEAFSPEALFYAVVVGAPPGVGGRVLAFVGARGGRSGATFPRRGGGAEGLRRLVEEQGRVIEFQRRRIEELEGGGGMEDVGGIVAMLKKRKHHL</sequence>
<gene>
    <name evidence="1" type="ORF">TeGR_g15123</name>
</gene>
<reference evidence="1 2" key="1">
    <citation type="journal article" date="2023" name="Commun. Biol.">
        <title>Genome analysis of Parmales, the sister group of diatoms, reveals the evolutionary specialization of diatoms from phago-mixotrophs to photoautotrophs.</title>
        <authorList>
            <person name="Ban H."/>
            <person name="Sato S."/>
            <person name="Yoshikawa S."/>
            <person name="Yamada K."/>
            <person name="Nakamura Y."/>
            <person name="Ichinomiya M."/>
            <person name="Sato N."/>
            <person name="Blanc-Mathieu R."/>
            <person name="Endo H."/>
            <person name="Kuwata A."/>
            <person name="Ogata H."/>
        </authorList>
    </citation>
    <scope>NUCLEOTIDE SEQUENCE [LARGE SCALE GENOMIC DNA]</scope>
</reference>
<proteinExistence type="predicted"/>